<dbReference type="RefSeq" id="WP_075648446.1">
    <property type="nucleotide sequence ID" value="NZ_AP019658.1"/>
</dbReference>
<dbReference type="SUPFAM" id="SSF111369">
    <property type="entry name" value="HlyD-like secretion proteins"/>
    <property type="match status" value="2"/>
</dbReference>
<dbReference type="Gene3D" id="2.40.50.100">
    <property type="match status" value="1"/>
</dbReference>
<evidence type="ECO:0000256" key="1">
    <source>
        <dbReference type="ARBA" id="ARBA00009477"/>
    </source>
</evidence>
<keyword evidence="3" id="KW-0812">Transmembrane</keyword>
<comment type="caution">
    <text evidence="6">The sequence shown here is derived from an EMBL/GenBank/DDBJ whole genome shotgun (WGS) entry which is preliminary data.</text>
</comment>
<dbReference type="Pfam" id="PF25963">
    <property type="entry name" value="Beta-barrel_AAEA"/>
    <property type="match status" value="1"/>
</dbReference>
<dbReference type="InterPro" id="IPR058625">
    <property type="entry name" value="MdtA-like_BSH"/>
</dbReference>
<feature type="domain" description="p-hydroxybenzoic acid efflux pump subunit AaeA-like beta-barrel" evidence="5">
    <location>
        <begin position="239"/>
        <end position="333"/>
    </location>
</feature>
<dbReference type="InterPro" id="IPR058634">
    <property type="entry name" value="AaeA-lik-b-barrel"/>
</dbReference>
<evidence type="ECO:0000256" key="2">
    <source>
        <dbReference type="SAM" id="Coils"/>
    </source>
</evidence>
<evidence type="ECO:0000259" key="5">
    <source>
        <dbReference type="Pfam" id="PF25963"/>
    </source>
</evidence>
<sequence>MSENTAPSHFLRNLTIMVIFAAILATAGYFYVQHQKNYPSTDDAYVHANVIYIAPQVSGKVLNVNVSNYQEVSQGDLLYQIDPAPFQAKLDEAQAAYEVAIQSNAATDDAILAASANVKSTLALLADAQSTYRRIDNLVKKQLLPAQQLDDAKAKLSSAEENVIAARANMSQLIKAQGAQGEAAPEVKRAAAALSQASLSLSYTNIFAPRDGHLGKLSAHAGSVVSPGQALVPLVESNTFWVQANFKETQLERITTDMPVSIELDLYPNAEYHGTVKAISPASGSSFSLLPPENATGNWVKIPQRFPILIHLTDESEHPAFPLRVGASATVTVDTVTHSSSASASPSQQEQ</sequence>
<evidence type="ECO:0000256" key="3">
    <source>
        <dbReference type="SAM" id="Phobius"/>
    </source>
</evidence>
<dbReference type="Gene3D" id="1.10.287.470">
    <property type="entry name" value="Helix hairpin bin"/>
    <property type="match status" value="1"/>
</dbReference>
<evidence type="ECO:0000313" key="6">
    <source>
        <dbReference type="EMBL" id="OLQ94546.1"/>
    </source>
</evidence>
<feature type="transmembrane region" description="Helical" evidence="3">
    <location>
        <begin position="12"/>
        <end position="32"/>
    </location>
</feature>
<dbReference type="PANTHER" id="PTHR30386:SF24">
    <property type="entry name" value="MULTIDRUG RESISTANCE EFFLUX PUMP"/>
    <property type="match status" value="1"/>
</dbReference>
<dbReference type="Proteomes" id="UP000186206">
    <property type="component" value="Unassembled WGS sequence"/>
</dbReference>
<gene>
    <name evidence="6" type="ORF">BIY21_08665</name>
</gene>
<dbReference type="InterPro" id="IPR050739">
    <property type="entry name" value="MFP"/>
</dbReference>
<dbReference type="PANTHER" id="PTHR30386">
    <property type="entry name" value="MEMBRANE FUSION SUBUNIT OF EMRAB-TOLC MULTIDRUG EFFLUX PUMP"/>
    <property type="match status" value="1"/>
</dbReference>
<dbReference type="Gene3D" id="2.40.30.170">
    <property type="match status" value="1"/>
</dbReference>
<keyword evidence="3" id="KW-1133">Transmembrane helix</keyword>
<evidence type="ECO:0000259" key="4">
    <source>
        <dbReference type="Pfam" id="PF25917"/>
    </source>
</evidence>
<proteinExistence type="inferred from homology"/>
<reference evidence="6 7" key="1">
    <citation type="submission" date="2016-09" db="EMBL/GenBank/DDBJ databases">
        <title>Genomic Taxonomy of the Vibrionaceae.</title>
        <authorList>
            <person name="Gonzalez-Castillo A."/>
            <person name="Gomez-Gil B."/>
            <person name="Enciso-Ibarra K."/>
        </authorList>
    </citation>
    <scope>NUCLEOTIDE SEQUENCE [LARGE SCALE GENOMIC DNA]</scope>
    <source>
        <strain evidence="6 7">CAIM 1731</strain>
    </source>
</reference>
<accession>A0ABX3FP63</accession>
<evidence type="ECO:0000313" key="7">
    <source>
        <dbReference type="Proteomes" id="UP000186206"/>
    </source>
</evidence>
<feature type="coiled-coil region" evidence="2">
    <location>
        <begin position="149"/>
        <end position="176"/>
    </location>
</feature>
<dbReference type="EMBL" id="MJMI01000074">
    <property type="protein sequence ID" value="OLQ94546.1"/>
    <property type="molecule type" value="Genomic_DNA"/>
</dbReference>
<dbReference type="Pfam" id="PF25917">
    <property type="entry name" value="BSH_RND"/>
    <property type="match status" value="1"/>
</dbReference>
<keyword evidence="2" id="KW-0175">Coiled coil</keyword>
<protein>
    <submittedName>
        <fullName evidence="6">Secretion protein</fullName>
    </submittedName>
</protein>
<keyword evidence="3" id="KW-0472">Membrane</keyword>
<comment type="similarity">
    <text evidence="1">Belongs to the membrane fusion protein (MFP) (TC 8.A.1) family.</text>
</comment>
<organism evidence="6 7">
    <name type="scientific">Vibrio ponticus</name>
    <dbReference type="NCBI Taxonomy" id="265668"/>
    <lineage>
        <taxon>Bacteria</taxon>
        <taxon>Pseudomonadati</taxon>
        <taxon>Pseudomonadota</taxon>
        <taxon>Gammaproteobacteria</taxon>
        <taxon>Vibrionales</taxon>
        <taxon>Vibrionaceae</taxon>
        <taxon>Vibrio</taxon>
    </lineage>
</organism>
<name>A0ABX3FP63_9VIBR</name>
<feature type="domain" description="Multidrug resistance protein MdtA-like barrel-sandwich hybrid" evidence="4">
    <location>
        <begin position="50"/>
        <end position="232"/>
    </location>
</feature>
<keyword evidence="7" id="KW-1185">Reference proteome</keyword>